<dbReference type="InterPro" id="IPR002937">
    <property type="entry name" value="Amino_oxidase"/>
</dbReference>
<dbReference type="GO" id="GO:0016491">
    <property type="term" value="F:oxidoreductase activity"/>
    <property type="evidence" value="ECO:0007669"/>
    <property type="project" value="UniProtKB-KW"/>
</dbReference>
<evidence type="ECO:0000256" key="2">
    <source>
        <dbReference type="ARBA" id="ARBA00023002"/>
    </source>
</evidence>
<dbReference type="NCBIfam" id="TIGR03467">
    <property type="entry name" value="HpnE"/>
    <property type="match status" value="1"/>
</dbReference>
<feature type="binding site" evidence="3">
    <location>
        <position position="249"/>
    </location>
    <ligand>
        <name>FAD</name>
        <dbReference type="ChEBI" id="CHEBI:57692"/>
    </ligand>
</feature>
<dbReference type="SUPFAM" id="SSF51905">
    <property type="entry name" value="FAD/NAD(P)-binding domain"/>
    <property type="match status" value="1"/>
</dbReference>
<evidence type="ECO:0000259" key="5">
    <source>
        <dbReference type="Pfam" id="PF01593"/>
    </source>
</evidence>
<reference evidence="6" key="1">
    <citation type="submission" date="2024-05" db="EMBL/GenBank/DDBJ databases">
        <title>Planctomycetes of the genus Singulisphaera possess chitinolytic capabilities.</title>
        <authorList>
            <person name="Ivanova A."/>
        </authorList>
    </citation>
    <scope>NUCLEOTIDE SEQUENCE</scope>
    <source>
        <strain evidence="6">Ch08T</strain>
    </source>
</reference>
<evidence type="ECO:0000256" key="1">
    <source>
        <dbReference type="ARBA" id="ARBA00001974"/>
    </source>
</evidence>
<dbReference type="EC" id="1.17.8.1" evidence="6"/>
<evidence type="ECO:0000256" key="4">
    <source>
        <dbReference type="SAM" id="MobiDB-lite"/>
    </source>
</evidence>
<feature type="domain" description="Amine oxidase" evidence="5">
    <location>
        <begin position="28"/>
        <end position="458"/>
    </location>
</feature>
<dbReference type="InterPro" id="IPR050464">
    <property type="entry name" value="Zeta_carotene_desat/Oxidored"/>
</dbReference>
<gene>
    <name evidence="6" type="primary">hpnE</name>
    <name evidence="6" type="ORF">V5E97_13885</name>
</gene>
<evidence type="ECO:0000256" key="3">
    <source>
        <dbReference type="PIRSR" id="PIRSR601613-1"/>
    </source>
</evidence>
<dbReference type="Pfam" id="PF01593">
    <property type="entry name" value="Amino_oxidase"/>
    <property type="match status" value="1"/>
</dbReference>
<feature type="region of interest" description="Disordered" evidence="4">
    <location>
        <begin position="483"/>
        <end position="529"/>
    </location>
</feature>
<dbReference type="AlphaFoldDB" id="A0AAU7CPV0"/>
<protein>
    <submittedName>
        <fullName evidence="6">Hydroxysqualene dehydroxylase HpnE</fullName>
        <ecNumber evidence="6">1.17.8.1</ecNumber>
    </submittedName>
</protein>
<name>A0AAU7CPV0_9BACT</name>
<comment type="cofactor">
    <cofactor evidence="1">
        <name>FAD</name>
        <dbReference type="ChEBI" id="CHEBI:57692"/>
    </cofactor>
</comment>
<organism evidence="6">
    <name type="scientific">Singulisphaera sp. Ch08</name>
    <dbReference type="NCBI Taxonomy" id="3120278"/>
    <lineage>
        <taxon>Bacteria</taxon>
        <taxon>Pseudomonadati</taxon>
        <taxon>Planctomycetota</taxon>
        <taxon>Planctomycetia</taxon>
        <taxon>Isosphaerales</taxon>
        <taxon>Isosphaeraceae</taxon>
        <taxon>Singulisphaera</taxon>
    </lineage>
</organism>
<dbReference type="Gene3D" id="3.50.50.60">
    <property type="entry name" value="FAD/NAD(P)-binding domain"/>
    <property type="match status" value="1"/>
</dbReference>
<evidence type="ECO:0000313" key="6">
    <source>
        <dbReference type="EMBL" id="XBH07083.1"/>
    </source>
</evidence>
<dbReference type="PANTHER" id="PTHR42923">
    <property type="entry name" value="PROTOPORPHYRINOGEN OXIDASE"/>
    <property type="match status" value="1"/>
</dbReference>
<accession>A0AAU7CPV0</accession>
<dbReference type="InterPro" id="IPR017830">
    <property type="entry name" value="SQase_HpnE"/>
</dbReference>
<dbReference type="InterPro" id="IPR001613">
    <property type="entry name" value="Flavin_amine_oxidase"/>
</dbReference>
<sequence>MLNSSRTPAHAHTHAPAPPHVLIVGGGLAGLAAATALAGHDVRISVIESRPRLGGRASSFIDPATGESVDNCQHVSMTCCTNLADFCRRVNIHDLFRREERIVFLSPEGRTSTLRAGFLPAPLHLAGSFLRANYLRWSEKLRVAYGLACLRSARDDRPGESFADWLLRHGQTIRTINLYWATVLVSALNERLEQMDVGHARKVFIDGFLRNREGFRMEIPLVPLGELYGTRLETWLREHDVAVRLTTGVRTVKMDLEGEIRGVVLRSGETIDADFVVMAVPFDRVRALLPENVQAKVPALASVDVLQASPITGVHLWFDRSVCPYDHVVTVGRLIQWVFNHTAIQGRSAAGQGGEYLQLVISASYDLLALDKTAILDAVMAELAEIWPATREANLVRSWVVTEHGATFAVRPGVEAHRPTQRTPIDGLFLAGDWTDTGWPATMEGAVRSGYRAAEGILEDLGRPVPLLCPELPTEPLAGWLLGADADQGRNERSGVRNRPSSSRVGNPPARTLGNGGPAGSARPGTKND</sequence>
<proteinExistence type="predicted"/>
<dbReference type="PANTHER" id="PTHR42923:SF47">
    <property type="entry name" value="BLR3003 PROTEIN"/>
    <property type="match status" value="1"/>
</dbReference>
<keyword evidence="2 6" id="KW-0560">Oxidoreductase</keyword>
<dbReference type="RefSeq" id="WP_406699929.1">
    <property type="nucleotide sequence ID" value="NZ_CP155447.1"/>
</dbReference>
<dbReference type="PRINTS" id="PR00757">
    <property type="entry name" value="AMINEOXDASEF"/>
</dbReference>
<dbReference type="InterPro" id="IPR036188">
    <property type="entry name" value="FAD/NAD-bd_sf"/>
</dbReference>
<dbReference type="EMBL" id="CP155447">
    <property type="protein sequence ID" value="XBH07083.1"/>
    <property type="molecule type" value="Genomic_DNA"/>
</dbReference>